<reference evidence="3" key="1">
    <citation type="journal article" date="2013" name="Mol. Plant Microbe Interact.">
        <title>Global aspects of pacC regulation of pathogenicity genes in Colletotrichum gloeosporioides as revealed by transcriptome analysis.</title>
        <authorList>
            <person name="Alkan N."/>
            <person name="Meng X."/>
            <person name="Friedlander G."/>
            <person name="Reuveni E."/>
            <person name="Sukno S."/>
            <person name="Sherman A."/>
            <person name="Thon M."/>
            <person name="Fluhr R."/>
            <person name="Prusky D."/>
        </authorList>
    </citation>
    <scope>NUCLEOTIDE SEQUENCE [LARGE SCALE GENOMIC DNA]</scope>
    <source>
        <strain evidence="3">Cg-14</strain>
    </source>
</reference>
<comment type="caution">
    <text evidence="2">The sequence shown here is derived from an EMBL/GenBank/DDBJ whole genome shotgun (WGS) entry which is preliminary data.</text>
</comment>
<dbReference type="HOGENOM" id="CLU_2558165_0_0_1"/>
<protein>
    <submittedName>
        <fullName evidence="2">Uncharacterized protein</fullName>
    </submittedName>
</protein>
<organism evidence="2 3">
    <name type="scientific">Colletotrichum gloeosporioides (strain Cg-14)</name>
    <name type="common">Anthracnose fungus</name>
    <name type="synonym">Glomerella cingulata</name>
    <dbReference type="NCBI Taxonomy" id="1237896"/>
    <lineage>
        <taxon>Eukaryota</taxon>
        <taxon>Fungi</taxon>
        <taxon>Dikarya</taxon>
        <taxon>Ascomycota</taxon>
        <taxon>Pezizomycotina</taxon>
        <taxon>Sordariomycetes</taxon>
        <taxon>Hypocreomycetidae</taxon>
        <taxon>Glomerellales</taxon>
        <taxon>Glomerellaceae</taxon>
        <taxon>Colletotrichum</taxon>
        <taxon>Colletotrichum gloeosporioides species complex</taxon>
    </lineage>
</organism>
<dbReference type="Proteomes" id="UP000015530">
    <property type="component" value="Unassembled WGS sequence"/>
</dbReference>
<dbReference type="AlphaFoldDB" id="T0KW60"/>
<evidence type="ECO:0000313" key="3">
    <source>
        <dbReference type="Proteomes" id="UP000015530"/>
    </source>
</evidence>
<gene>
    <name evidence="2" type="ORF">CGLO_17783</name>
</gene>
<accession>T0KW60</accession>
<feature type="region of interest" description="Disordered" evidence="1">
    <location>
        <begin position="1"/>
        <end position="56"/>
    </location>
</feature>
<dbReference type="EMBL" id="AMYD01004244">
    <property type="protein sequence ID" value="EQB43551.1"/>
    <property type="molecule type" value="Genomic_DNA"/>
</dbReference>
<dbReference type="OrthoDB" id="4848824at2759"/>
<proteinExistence type="predicted"/>
<feature type="compositionally biased region" description="Basic and acidic residues" evidence="1">
    <location>
        <begin position="37"/>
        <end position="56"/>
    </location>
</feature>
<evidence type="ECO:0000313" key="2">
    <source>
        <dbReference type="EMBL" id="EQB43551.1"/>
    </source>
</evidence>
<evidence type="ECO:0000256" key="1">
    <source>
        <dbReference type="SAM" id="MobiDB-lite"/>
    </source>
</evidence>
<sequence length="82" mass="9001">MANTPSPGAPFLPKPAPKPGPPPKPTPQPLPPTKNFSKKDDSKDAKARIVENKKEKEMTKRMVWCAVLSAMNELQELRGLPV</sequence>
<name>T0KW60_COLGC</name>
<feature type="compositionally biased region" description="Pro residues" evidence="1">
    <location>
        <begin position="7"/>
        <end position="32"/>
    </location>
</feature>